<evidence type="ECO:0000313" key="2">
    <source>
        <dbReference type="EMBL" id="AIE86029.1"/>
    </source>
</evidence>
<gene>
    <name evidence="2" type="ORF">OP10G_2661</name>
</gene>
<keyword evidence="3" id="KW-1185">Reference proteome</keyword>
<evidence type="ECO:0000313" key="3">
    <source>
        <dbReference type="Proteomes" id="UP000027982"/>
    </source>
</evidence>
<proteinExistence type="predicted"/>
<accession>A0A068NWR7</accession>
<feature type="signal peptide" evidence="1">
    <location>
        <begin position="1"/>
        <end position="18"/>
    </location>
</feature>
<dbReference type="RefSeq" id="WP_144241147.1">
    <property type="nucleotide sequence ID" value="NZ_CP007139.1"/>
</dbReference>
<sequence>MRVAVILFLFALTAAAFAEKVYAVVTGKDRSFAVFEDTETKAHLVLLPDGRTLSSGADAAFLSSLMADANVSGGASCSKRPVRRIVWALGDAPKYRASST</sequence>
<organism evidence="2 3">
    <name type="scientific">Fimbriimonas ginsengisoli Gsoil 348</name>
    <dbReference type="NCBI Taxonomy" id="661478"/>
    <lineage>
        <taxon>Bacteria</taxon>
        <taxon>Bacillati</taxon>
        <taxon>Armatimonadota</taxon>
        <taxon>Fimbriimonadia</taxon>
        <taxon>Fimbriimonadales</taxon>
        <taxon>Fimbriimonadaceae</taxon>
        <taxon>Fimbriimonas</taxon>
    </lineage>
</organism>
<dbReference type="Proteomes" id="UP000027982">
    <property type="component" value="Chromosome"/>
</dbReference>
<dbReference type="KEGG" id="fgi:OP10G_2661"/>
<dbReference type="HOGENOM" id="CLU_2301676_0_0_0"/>
<feature type="chain" id="PRO_5001651897" evidence="1">
    <location>
        <begin position="19"/>
        <end position="100"/>
    </location>
</feature>
<name>A0A068NWR7_FIMGI</name>
<evidence type="ECO:0000256" key="1">
    <source>
        <dbReference type="SAM" id="SignalP"/>
    </source>
</evidence>
<protein>
    <submittedName>
        <fullName evidence="2">Uncharacterized protein</fullName>
    </submittedName>
</protein>
<dbReference type="AlphaFoldDB" id="A0A068NWR7"/>
<reference evidence="2 3" key="1">
    <citation type="journal article" date="2014" name="PLoS ONE">
        <title>The first complete genome sequence of the class fimbriimonadia in the phylum armatimonadetes.</title>
        <authorList>
            <person name="Hu Z.Y."/>
            <person name="Wang Y.Z."/>
            <person name="Im W.T."/>
            <person name="Wang S.Y."/>
            <person name="Zhao G.P."/>
            <person name="Zheng H.J."/>
            <person name="Quan Z.X."/>
        </authorList>
    </citation>
    <scope>NUCLEOTIDE SEQUENCE [LARGE SCALE GENOMIC DNA]</scope>
    <source>
        <strain evidence="2">Gsoil 348</strain>
    </source>
</reference>
<keyword evidence="1" id="KW-0732">Signal</keyword>
<dbReference type="STRING" id="661478.OP10G_2661"/>
<dbReference type="EMBL" id="CP007139">
    <property type="protein sequence ID" value="AIE86029.1"/>
    <property type="molecule type" value="Genomic_DNA"/>
</dbReference>